<comment type="catalytic activity">
    <reaction evidence="6">
        <text>N-acetyl-alpha-D-galactosamine 1-phosphate + UTP + H(+) = UDP-N-acetyl-alpha-D-galactosamine + diphosphate</text>
        <dbReference type="Rhea" id="RHEA:34363"/>
        <dbReference type="ChEBI" id="CHEBI:15378"/>
        <dbReference type="ChEBI" id="CHEBI:33019"/>
        <dbReference type="ChEBI" id="CHEBI:46398"/>
        <dbReference type="ChEBI" id="CHEBI:61970"/>
        <dbReference type="ChEBI" id="CHEBI:67138"/>
        <dbReference type="EC" id="2.7.7.83"/>
    </reaction>
</comment>
<name>A0AAQ3QPA6_9LILI</name>
<dbReference type="Proteomes" id="UP001327560">
    <property type="component" value="Chromosome 8"/>
</dbReference>
<dbReference type="InterPro" id="IPR029044">
    <property type="entry name" value="Nucleotide-diphossugar_trans"/>
</dbReference>
<sequence length="665" mass="74235">MTIGWDEEKIEACFGDSLKQQFLSIQVDERKEKIIGFGLEIGKGEDTSEHILFNCEYAKNFWEQAELLLVLKFKLKGNRGEGRWLSEAEGFEKGSAELILAFFTVSMWMLWKNRNKCTWHDFIGGCSVWVFSTTHEILSGAHGPSVYMPSLPFASTVRAFSALFCRRFAPFPGGMREIVVGSEVGRRGTPSPPPPPPQALLERLKDYGQEDAFAFWDELKPEERELLVKDIESLDLPRIDRIIRCSFGSQGLPLPAIEPVPEASVSTVEERTPGERERWWKRGLKAISEGKLAVVLLSGGQGTRLGSSDPKGCFNIGLPSGKSLFQIQAERILCIQKLATQSNDAGIQPIHWYIMTSPFTDEATRKFFESHKYFGLEADQVTFFQQGTLPCVSVDGRFIMETPYKVSRAPDGNGGLYSALKSSKLLEDMAMRGVRYVDCYGVDNVLVRVADPTFLGYFIDKGVAAAAKVVRKAYPQENVGVFVQRGRGGPLAVVEYSEMDASMATEINQSSGRLRYCWSNVCLHMFTLDFLNQVATGLEKDSTYHLAEKKIPSIHGFTVGFKLEQFVFDAFSYAPTMALFEVSREEEFAPVKNANGSNYDTPDSARLMLLRLHSRWVVAAGGFLTHSVPLYLTGVEISPLCSYTGENLEAICRGRTFHAPSEITI</sequence>
<dbReference type="InterPro" id="IPR002618">
    <property type="entry name" value="UDPGP_fam"/>
</dbReference>
<evidence type="ECO:0000256" key="2">
    <source>
        <dbReference type="ARBA" id="ARBA00010401"/>
    </source>
</evidence>
<reference evidence="7 8" key="1">
    <citation type="submission" date="2023-10" db="EMBL/GenBank/DDBJ databases">
        <title>Chromosome-scale genome assembly provides insights into flower coloration mechanisms of Canna indica.</title>
        <authorList>
            <person name="Li C."/>
        </authorList>
    </citation>
    <scope>NUCLEOTIDE SEQUENCE [LARGE SCALE GENOMIC DNA]</scope>
    <source>
        <tissue evidence="7">Flower</tissue>
    </source>
</reference>
<dbReference type="GO" id="GO:0009553">
    <property type="term" value="P:embryo sac development"/>
    <property type="evidence" value="ECO:0007669"/>
    <property type="project" value="UniProtKB-ARBA"/>
</dbReference>
<dbReference type="Gene3D" id="3.90.550.10">
    <property type="entry name" value="Spore Coat Polysaccharide Biosynthesis Protein SpsA, Chain A"/>
    <property type="match status" value="1"/>
</dbReference>
<comment type="catalytic activity">
    <reaction evidence="5">
        <text>N-acetyl-alpha-D-glucosamine 1-phosphate + UTP + H(+) = UDP-N-acetyl-alpha-D-glucosamine + diphosphate</text>
        <dbReference type="Rhea" id="RHEA:13509"/>
        <dbReference type="ChEBI" id="CHEBI:15378"/>
        <dbReference type="ChEBI" id="CHEBI:33019"/>
        <dbReference type="ChEBI" id="CHEBI:46398"/>
        <dbReference type="ChEBI" id="CHEBI:57705"/>
        <dbReference type="ChEBI" id="CHEBI:57776"/>
        <dbReference type="EC" id="2.7.7.23"/>
    </reaction>
</comment>
<evidence type="ECO:0000313" key="8">
    <source>
        <dbReference type="Proteomes" id="UP001327560"/>
    </source>
</evidence>
<dbReference type="GO" id="GO:0052630">
    <property type="term" value="F:UDP-N-acetylgalactosamine diphosphorylase activity"/>
    <property type="evidence" value="ECO:0007669"/>
    <property type="project" value="UniProtKB-EC"/>
</dbReference>
<dbReference type="EMBL" id="CP136897">
    <property type="protein sequence ID" value="WOL16486.1"/>
    <property type="molecule type" value="Genomic_DNA"/>
</dbReference>
<accession>A0AAQ3QPA6</accession>
<keyword evidence="4" id="KW-0548">Nucleotidyltransferase</keyword>
<dbReference type="GO" id="GO:0003977">
    <property type="term" value="F:UDP-N-acetylglucosamine diphosphorylase activity"/>
    <property type="evidence" value="ECO:0007669"/>
    <property type="project" value="UniProtKB-EC"/>
</dbReference>
<protein>
    <submittedName>
        <fullName evidence="7">UDP-N-acetylglucosamine diphosphorylase 2</fullName>
    </submittedName>
</protein>
<dbReference type="Pfam" id="PF01704">
    <property type="entry name" value="UDPGP"/>
    <property type="match status" value="1"/>
</dbReference>
<dbReference type="PANTHER" id="PTHR11952:SF2">
    <property type="entry name" value="LD24639P"/>
    <property type="match status" value="1"/>
</dbReference>
<dbReference type="SUPFAM" id="SSF53448">
    <property type="entry name" value="Nucleotide-diphospho-sugar transferases"/>
    <property type="match status" value="1"/>
</dbReference>
<evidence type="ECO:0000256" key="1">
    <source>
        <dbReference type="ARBA" id="ARBA00005208"/>
    </source>
</evidence>
<dbReference type="AlphaFoldDB" id="A0AAQ3QPA6"/>
<dbReference type="GO" id="GO:0006048">
    <property type="term" value="P:UDP-N-acetylglucosamine biosynthetic process"/>
    <property type="evidence" value="ECO:0007669"/>
    <property type="project" value="TreeGrafter"/>
</dbReference>
<evidence type="ECO:0000256" key="5">
    <source>
        <dbReference type="ARBA" id="ARBA00048493"/>
    </source>
</evidence>
<evidence type="ECO:0000256" key="4">
    <source>
        <dbReference type="ARBA" id="ARBA00022695"/>
    </source>
</evidence>
<keyword evidence="3" id="KW-0808">Transferase</keyword>
<dbReference type="CDD" id="cd04193">
    <property type="entry name" value="UDPGlcNAc_PPase"/>
    <property type="match status" value="1"/>
</dbReference>
<dbReference type="InterPro" id="IPR039741">
    <property type="entry name" value="UDP-sugar_pyrophosphorylase"/>
</dbReference>
<proteinExistence type="inferred from homology"/>
<evidence type="ECO:0000313" key="7">
    <source>
        <dbReference type="EMBL" id="WOL16486.1"/>
    </source>
</evidence>
<dbReference type="GO" id="GO:0019276">
    <property type="term" value="P:UDP-N-acetylgalactosamine metabolic process"/>
    <property type="evidence" value="ECO:0007669"/>
    <property type="project" value="UniProtKB-ARBA"/>
</dbReference>
<gene>
    <name evidence="7" type="ORF">Cni_G25273</name>
</gene>
<comment type="similarity">
    <text evidence="2">Belongs to the UDPGP type 1 family.</text>
</comment>
<keyword evidence="8" id="KW-1185">Reference proteome</keyword>
<evidence type="ECO:0000256" key="3">
    <source>
        <dbReference type="ARBA" id="ARBA00022679"/>
    </source>
</evidence>
<dbReference type="GO" id="GO:0009793">
    <property type="term" value="P:embryo development ending in seed dormancy"/>
    <property type="evidence" value="ECO:0007669"/>
    <property type="project" value="UniProtKB-ARBA"/>
</dbReference>
<dbReference type="FunFam" id="3.90.550.10:FF:000072">
    <property type="entry name" value="UDP-N-acetylglucosamine diphosphorylase 2"/>
    <property type="match status" value="1"/>
</dbReference>
<dbReference type="PANTHER" id="PTHR11952">
    <property type="entry name" value="UDP- GLUCOSE PYROPHOSPHORYLASE"/>
    <property type="match status" value="1"/>
</dbReference>
<comment type="pathway">
    <text evidence="1">Nucleotide-sugar biosynthesis; UDP-N-acetyl-alpha-D-glucosamine biosynthesis; UDP-N-acetyl-alpha-D-glucosamine from N-acetyl-alpha-D-glucosamine 1-phosphate: step 1/1.</text>
</comment>
<dbReference type="GO" id="GO:0009555">
    <property type="term" value="P:pollen development"/>
    <property type="evidence" value="ECO:0007669"/>
    <property type="project" value="UniProtKB-ARBA"/>
</dbReference>
<organism evidence="7 8">
    <name type="scientific">Canna indica</name>
    <name type="common">Indian-shot</name>
    <dbReference type="NCBI Taxonomy" id="4628"/>
    <lineage>
        <taxon>Eukaryota</taxon>
        <taxon>Viridiplantae</taxon>
        <taxon>Streptophyta</taxon>
        <taxon>Embryophyta</taxon>
        <taxon>Tracheophyta</taxon>
        <taxon>Spermatophyta</taxon>
        <taxon>Magnoliopsida</taxon>
        <taxon>Liliopsida</taxon>
        <taxon>Zingiberales</taxon>
        <taxon>Cannaceae</taxon>
        <taxon>Canna</taxon>
    </lineage>
</organism>
<evidence type="ECO:0000256" key="6">
    <source>
        <dbReference type="ARBA" id="ARBA00052215"/>
    </source>
</evidence>